<evidence type="ECO:0000259" key="2">
    <source>
        <dbReference type="PROSITE" id="PS50209"/>
    </source>
</evidence>
<gene>
    <name evidence="3" type="ORF">N1851_011813</name>
</gene>
<evidence type="ECO:0000313" key="4">
    <source>
        <dbReference type="Proteomes" id="UP001174136"/>
    </source>
</evidence>
<dbReference type="Gene3D" id="1.10.533.10">
    <property type="entry name" value="Death Domain, Fas"/>
    <property type="match status" value="2"/>
</dbReference>
<dbReference type="GO" id="GO:0042981">
    <property type="term" value="P:regulation of apoptotic process"/>
    <property type="evidence" value="ECO:0007669"/>
    <property type="project" value="InterPro"/>
</dbReference>
<dbReference type="AlphaFoldDB" id="A0AA47MY69"/>
<feature type="domain" description="CARD" evidence="2">
    <location>
        <begin position="1"/>
        <end position="77"/>
    </location>
</feature>
<dbReference type="CDD" id="cd01670">
    <property type="entry name" value="Death"/>
    <property type="match status" value="1"/>
</dbReference>
<dbReference type="SUPFAM" id="SSF47986">
    <property type="entry name" value="DEATH domain"/>
    <property type="match status" value="2"/>
</dbReference>
<dbReference type="Proteomes" id="UP001174136">
    <property type="component" value="Unassembled WGS sequence"/>
</dbReference>
<dbReference type="InterPro" id="IPR011029">
    <property type="entry name" value="DEATH-like_dom_sf"/>
</dbReference>
<protein>
    <recommendedName>
        <fullName evidence="5">Death domain-containing protein</fullName>
    </recommendedName>
</protein>
<dbReference type="Pfam" id="PF00531">
    <property type="entry name" value="Death"/>
    <property type="match status" value="1"/>
</dbReference>
<organism evidence="3 4">
    <name type="scientific">Merluccius polli</name>
    <name type="common">Benguela hake</name>
    <name type="synonym">Merluccius cadenati</name>
    <dbReference type="NCBI Taxonomy" id="89951"/>
    <lineage>
        <taxon>Eukaryota</taxon>
        <taxon>Metazoa</taxon>
        <taxon>Chordata</taxon>
        <taxon>Craniata</taxon>
        <taxon>Vertebrata</taxon>
        <taxon>Euteleostomi</taxon>
        <taxon>Actinopterygii</taxon>
        <taxon>Neopterygii</taxon>
        <taxon>Teleostei</taxon>
        <taxon>Neoteleostei</taxon>
        <taxon>Acanthomorphata</taxon>
        <taxon>Zeiogadaria</taxon>
        <taxon>Gadariae</taxon>
        <taxon>Gadiformes</taxon>
        <taxon>Gadoidei</taxon>
        <taxon>Merlucciidae</taxon>
        <taxon>Merluccius</taxon>
    </lineage>
</organism>
<dbReference type="EMBL" id="JAOPHQ010002060">
    <property type="protein sequence ID" value="KAK0148254.1"/>
    <property type="molecule type" value="Genomic_DNA"/>
</dbReference>
<reference evidence="3" key="1">
    <citation type="journal article" date="2023" name="Front. Mar. Sci.">
        <title>A new Merluccius polli reference genome to investigate the effects of global change in West African waters.</title>
        <authorList>
            <person name="Mateo J.L."/>
            <person name="Blanco-Fernandez C."/>
            <person name="Garcia-Vazquez E."/>
            <person name="Machado-Schiaffino G."/>
        </authorList>
    </citation>
    <scope>NUCLEOTIDE SEQUENCE</scope>
    <source>
        <strain evidence="3">C29</strain>
        <tissue evidence="3">Fin</tissue>
    </source>
</reference>
<evidence type="ECO:0000313" key="3">
    <source>
        <dbReference type="EMBL" id="KAK0148254.1"/>
    </source>
</evidence>
<proteinExistence type="predicted"/>
<dbReference type="PROSITE" id="PS50017">
    <property type="entry name" value="DEATH_DOMAIN"/>
    <property type="match status" value="1"/>
</dbReference>
<sequence length="196" mass="21952">MGEDRRLLRRLKPKLIDILSADPELVLQECHALDLVTDAGYKMVRPQLVSTEKVTALLDHVYDRGPEAAHGLMELLRGGVFLENFPRLSFLKTPDVDQPRPSTIPELVTEKQLVEVAGAITGNWKEVGILVLDFSSEELDAIKQDNSTSTIQAFCMLYVWRCRQREQATAAKLYSLLSTEKLSIAPESLACLQESN</sequence>
<feature type="domain" description="Death" evidence="1">
    <location>
        <begin position="132"/>
        <end position="177"/>
    </location>
</feature>
<evidence type="ECO:0008006" key="5">
    <source>
        <dbReference type="Google" id="ProtNLM"/>
    </source>
</evidence>
<accession>A0AA47MY69</accession>
<name>A0AA47MY69_MERPO</name>
<comment type="caution">
    <text evidence="3">The sequence shown here is derived from an EMBL/GenBank/DDBJ whole genome shotgun (WGS) entry which is preliminary data.</text>
</comment>
<dbReference type="InterPro" id="IPR001315">
    <property type="entry name" value="CARD"/>
</dbReference>
<dbReference type="GO" id="GO:0007165">
    <property type="term" value="P:signal transduction"/>
    <property type="evidence" value="ECO:0007669"/>
    <property type="project" value="InterPro"/>
</dbReference>
<keyword evidence="4" id="KW-1185">Reference proteome</keyword>
<dbReference type="CDD" id="cd01671">
    <property type="entry name" value="CARD"/>
    <property type="match status" value="1"/>
</dbReference>
<dbReference type="PROSITE" id="PS50209">
    <property type="entry name" value="CARD"/>
    <property type="match status" value="1"/>
</dbReference>
<dbReference type="InterPro" id="IPR000488">
    <property type="entry name" value="Death_dom"/>
</dbReference>
<evidence type="ECO:0000259" key="1">
    <source>
        <dbReference type="PROSITE" id="PS50017"/>
    </source>
</evidence>